<evidence type="ECO:0000313" key="1">
    <source>
        <dbReference type="EMBL" id="MQY15580.1"/>
    </source>
</evidence>
<dbReference type="EMBL" id="WEGJ01000035">
    <property type="protein sequence ID" value="MQY15580.1"/>
    <property type="molecule type" value="Genomic_DNA"/>
</dbReference>
<proteinExistence type="predicted"/>
<dbReference type="Proteomes" id="UP000466345">
    <property type="component" value="Unassembled WGS sequence"/>
</dbReference>
<accession>A0A7K0CQ21</accession>
<dbReference type="Pfam" id="PF17963">
    <property type="entry name" value="Big_9"/>
    <property type="match status" value="1"/>
</dbReference>
<comment type="caution">
    <text evidence="1">The sequence shown here is derived from an EMBL/GenBank/DDBJ whole genome shotgun (WGS) entry which is preliminary data.</text>
</comment>
<dbReference type="AlphaFoldDB" id="A0A7K0CQ21"/>
<dbReference type="RefSeq" id="WP_153456387.1">
    <property type="nucleotide sequence ID" value="NZ_WEGJ01000035.1"/>
</dbReference>
<evidence type="ECO:0000313" key="2">
    <source>
        <dbReference type="Proteomes" id="UP000466345"/>
    </source>
</evidence>
<name>A0A7K0CQ21_9ACTN</name>
<gene>
    <name evidence="1" type="ORF">SRB5_57630</name>
</gene>
<reference evidence="1 2" key="1">
    <citation type="submission" date="2019-10" db="EMBL/GenBank/DDBJ databases">
        <title>Streptomyces smaragdinus sp. nov. and Streptomyces fabii sp. nov., isolated from the gut of fungus growing-termite Macrotermes natalensis.</title>
        <authorList>
            <person name="Schwitalla J."/>
            <person name="Benndorf R."/>
            <person name="Martin K."/>
            <person name="De Beer W."/>
            <person name="Kaster A.-K."/>
            <person name="Vollmers J."/>
            <person name="Poulsen M."/>
            <person name="Beemelmanns C."/>
        </authorList>
    </citation>
    <scope>NUCLEOTIDE SEQUENCE [LARGE SCALE GENOMIC DNA]</scope>
    <source>
        <strain evidence="1 2">RB5</strain>
    </source>
</reference>
<dbReference type="OrthoDB" id="134475at2"/>
<keyword evidence="2" id="KW-1185">Reference proteome</keyword>
<organism evidence="1 2">
    <name type="scientific">Streptomyces smaragdinus</name>
    <dbReference type="NCBI Taxonomy" id="2585196"/>
    <lineage>
        <taxon>Bacteria</taxon>
        <taxon>Bacillati</taxon>
        <taxon>Actinomycetota</taxon>
        <taxon>Actinomycetes</taxon>
        <taxon>Kitasatosporales</taxon>
        <taxon>Streptomycetaceae</taxon>
        <taxon>Streptomyces</taxon>
    </lineage>
</organism>
<sequence>MTTGPFLVARMRSVQKDNPAIICNLELTADTDPRFPVRPGASIGCELTLTPEGAATRYYGYLMVESFETVASLEKPAGITLLPKGGRYATSTGPGEVRTAKFVLKIHENAARGAFLVPKLRAAVIADGGKSLTSTTFSLKDKGFRIAPLPPLGRSLVVTPGYRAALKSLTEGLPEGTRLVGVGPGRYGATSAAPDGSVTYSPFQGAAGYDWFDYVLDNGRGLLSRGRVTVYIGDLGTVPGVITR</sequence>
<protein>
    <submittedName>
        <fullName evidence="1">Uncharacterized protein</fullName>
    </submittedName>
</protein>